<keyword evidence="1 3" id="KW-0238">DNA-binding</keyword>
<dbReference type="InParanoid" id="G8YFT8"/>
<dbReference type="PANTHER" id="PTHR46040:SF3">
    <property type="entry name" value="HIGH MOBILITY GROUP PROTEIN 2"/>
    <property type="match status" value="1"/>
</dbReference>
<evidence type="ECO:0000313" key="6">
    <source>
        <dbReference type="EMBL" id="CCE82037.1"/>
    </source>
</evidence>
<evidence type="ECO:0000256" key="3">
    <source>
        <dbReference type="PROSITE-ProRule" id="PRU00267"/>
    </source>
</evidence>
<evidence type="ECO:0000256" key="2">
    <source>
        <dbReference type="ARBA" id="ARBA00023242"/>
    </source>
</evidence>
<reference evidence="6 7" key="1">
    <citation type="journal article" date="2012" name="G3 (Bethesda)">
        <title>Pichia sorbitophila, an interspecies yeast hybrid reveals early steps of genome resolution following polyploidization.</title>
        <authorList>
            <person name="Leh Louis V."/>
            <person name="Despons L."/>
            <person name="Friedrich A."/>
            <person name="Martin T."/>
            <person name="Durrens P."/>
            <person name="Casaregola S."/>
            <person name="Neuveglise C."/>
            <person name="Fairhead C."/>
            <person name="Marck C."/>
            <person name="Cruz J.A."/>
            <person name="Straub M.L."/>
            <person name="Kugler V."/>
            <person name="Sacerdot C."/>
            <person name="Uzunov Z."/>
            <person name="Thierry A."/>
            <person name="Weiss S."/>
            <person name="Bleykasten C."/>
            <person name="De Montigny J."/>
            <person name="Jacques N."/>
            <person name="Jung P."/>
            <person name="Lemaire M."/>
            <person name="Mallet S."/>
            <person name="Morel G."/>
            <person name="Richard G.F."/>
            <person name="Sarkar A."/>
            <person name="Savel G."/>
            <person name="Schacherer J."/>
            <person name="Seret M.L."/>
            <person name="Talla E."/>
            <person name="Samson G."/>
            <person name="Jubin C."/>
            <person name="Poulain J."/>
            <person name="Vacherie B."/>
            <person name="Barbe V."/>
            <person name="Pelletier E."/>
            <person name="Sherman D.J."/>
            <person name="Westhof E."/>
            <person name="Weissenbach J."/>
            <person name="Baret P.V."/>
            <person name="Wincker P."/>
            <person name="Gaillardin C."/>
            <person name="Dujon B."/>
            <person name="Souciet J.L."/>
        </authorList>
    </citation>
    <scope>NUCLEOTIDE SEQUENCE [LARGE SCALE GENOMIC DNA]</scope>
    <source>
        <strain evidence="7">ATCC MYA-4447 / BCRC 22081 / CBS 7064 / NBRC 10061 / NRRL Y-12695</strain>
    </source>
</reference>
<dbReference type="GO" id="GO:0010468">
    <property type="term" value="P:regulation of gene expression"/>
    <property type="evidence" value="ECO:0007669"/>
    <property type="project" value="TreeGrafter"/>
</dbReference>
<dbReference type="OrthoDB" id="5550281at2759"/>
<evidence type="ECO:0000256" key="4">
    <source>
        <dbReference type="SAM" id="MobiDB-lite"/>
    </source>
</evidence>
<name>G8YFT8_PICSO</name>
<proteinExistence type="predicted"/>
<dbReference type="AlphaFoldDB" id="G8YFT8"/>
<organism evidence="6 7">
    <name type="scientific">Pichia sorbitophila (strain ATCC MYA-4447 / BCRC 22081 / CBS 7064 / NBRC 10061 / NRRL Y-12695)</name>
    <name type="common">Hybrid yeast</name>
    <dbReference type="NCBI Taxonomy" id="559304"/>
    <lineage>
        <taxon>Eukaryota</taxon>
        <taxon>Fungi</taxon>
        <taxon>Dikarya</taxon>
        <taxon>Ascomycota</taxon>
        <taxon>Saccharomycotina</taxon>
        <taxon>Pichiomycetes</taxon>
        <taxon>Debaryomycetaceae</taxon>
        <taxon>Millerozyma</taxon>
    </lineage>
</organism>
<dbReference type="InterPro" id="IPR036910">
    <property type="entry name" value="HMG_box_dom_sf"/>
</dbReference>
<dbReference type="SUPFAM" id="SSF47095">
    <property type="entry name" value="HMG-box"/>
    <property type="match status" value="1"/>
</dbReference>
<feature type="DNA-binding region" description="HMG box" evidence="3">
    <location>
        <begin position="131"/>
        <end position="204"/>
    </location>
</feature>
<protein>
    <submittedName>
        <fullName evidence="6">Piso0_002730 protein</fullName>
    </submittedName>
</protein>
<dbReference type="GO" id="GO:0005634">
    <property type="term" value="C:nucleus"/>
    <property type="evidence" value="ECO:0007669"/>
    <property type="project" value="UniProtKB-UniRule"/>
</dbReference>
<dbReference type="STRING" id="559304.G8YFT8"/>
<evidence type="ECO:0000313" key="7">
    <source>
        <dbReference type="Proteomes" id="UP000005222"/>
    </source>
</evidence>
<feature type="region of interest" description="Disordered" evidence="4">
    <location>
        <begin position="205"/>
        <end position="290"/>
    </location>
</feature>
<dbReference type="HOGENOM" id="CLU_076155_1_0_1"/>
<accession>G8YFT8</accession>
<evidence type="ECO:0000256" key="1">
    <source>
        <dbReference type="ARBA" id="ARBA00023125"/>
    </source>
</evidence>
<keyword evidence="2 3" id="KW-0539">Nucleus</keyword>
<feature type="domain" description="HMG box" evidence="5">
    <location>
        <begin position="131"/>
        <end position="204"/>
    </location>
</feature>
<dbReference type="Pfam" id="PF00505">
    <property type="entry name" value="HMG_box"/>
    <property type="match status" value="1"/>
</dbReference>
<dbReference type="PROSITE" id="PS50118">
    <property type="entry name" value="HMG_BOX_2"/>
    <property type="match status" value="1"/>
</dbReference>
<dbReference type="SMART" id="SM00398">
    <property type="entry name" value="HMG"/>
    <property type="match status" value="1"/>
</dbReference>
<feature type="compositionally biased region" description="Basic and acidic residues" evidence="4">
    <location>
        <begin position="256"/>
        <end position="282"/>
    </location>
</feature>
<dbReference type="eggNOG" id="KOG0381">
    <property type="taxonomic scope" value="Eukaryota"/>
</dbReference>
<dbReference type="FunCoup" id="G8YFT8">
    <property type="interactions" value="487"/>
</dbReference>
<sequence>MSEIKTAKDALVASLFELSRAAQDAAAATLTFYKISNIDGSSSEAQALLSATLDRINGGSADASDEVNGTGQGDAGKGAKQLKSGPTAAKTEAGQTVNGEVAASQDGEAGKGKAAAPEKKKRKVVKDPNAPKKPLTIFFAYSFHMRDKIRKEREKQGLPTLSSAELNEIIKAHWNDITPEEKEGWQKKYQNELKEYQVLKEAYKSGLPTPSKAEPLPAPVPPTPEVAPPAPAPAPASNASEAPKKSKSESKKRKSEKKDDDKSDKSEKGEKSEKSEKEGKESKKAKKSKK</sequence>
<dbReference type="EMBL" id="FO082051">
    <property type="protein sequence ID" value="CCE82037.1"/>
    <property type="molecule type" value="Genomic_DNA"/>
</dbReference>
<dbReference type="GO" id="GO:0003677">
    <property type="term" value="F:DNA binding"/>
    <property type="evidence" value="ECO:0007669"/>
    <property type="project" value="UniProtKB-UniRule"/>
</dbReference>
<dbReference type="PANTHER" id="PTHR46040">
    <property type="entry name" value="HIGH MOBILITY GROUP PROTEIN 2"/>
    <property type="match status" value="1"/>
</dbReference>
<feature type="compositionally biased region" description="Pro residues" evidence="4">
    <location>
        <begin position="216"/>
        <end position="234"/>
    </location>
</feature>
<dbReference type="Gene3D" id="1.10.30.10">
    <property type="entry name" value="High mobility group box domain"/>
    <property type="match status" value="1"/>
</dbReference>
<dbReference type="InterPro" id="IPR051965">
    <property type="entry name" value="ChromReg_NeuronalGeneExpr"/>
</dbReference>
<gene>
    <name evidence="6" type="primary">Piso0_002730</name>
    <name evidence="6" type="ORF">GNLVRS01_PISO0I16552g</name>
</gene>
<dbReference type="InterPro" id="IPR009071">
    <property type="entry name" value="HMG_box_dom"/>
</dbReference>
<evidence type="ECO:0000259" key="5">
    <source>
        <dbReference type="PROSITE" id="PS50118"/>
    </source>
</evidence>
<keyword evidence="7" id="KW-1185">Reference proteome</keyword>
<dbReference type="Proteomes" id="UP000005222">
    <property type="component" value="Chromosome I"/>
</dbReference>
<dbReference type="OMA" id="DKWKQAY"/>
<feature type="region of interest" description="Disordered" evidence="4">
    <location>
        <begin position="59"/>
        <end position="129"/>
    </location>
</feature>